<dbReference type="AlphaFoldDB" id="A0AAV1KRP7"/>
<protein>
    <recommendedName>
        <fullName evidence="4">Secreted protein</fullName>
    </recommendedName>
</protein>
<gene>
    <name evidence="2" type="ORF">PARMNEM_LOCUS5692</name>
</gene>
<accession>A0AAV1KRP7</accession>
<organism evidence="2 3">
    <name type="scientific">Parnassius mnemosyne</name>
    <name type="common">clouded apollo</name>
    <dbReference type="NCBI Taxonomy" id="213953"/>
    <lineage>
        <taxon>Eukaryota</taxon>
        <taxon>Metazoa</taxon>
        <taxon>Ecdysozoa</taxon>
        <taxon>Arthropoda</taxon>
        <taxon>Hexapoda</taxon>
        <taxon>Insecta</taxon>
        <taxon>Pterygota</taxon>
        <taxon>Neoptera</taxon>
        <taxon>Endopterygota</taxon>
        <taxon>Lepidoptera</taxon>
        <taxon>Glossata</taxon>
        <taxon>Ditrysia</taxon>
        <taxon>Papilionoidea</taxon>
        <taxon>Papilionidae</taxon>
        <taxon>Parnassiinae</taxon>
        <taxon>Parnassini</taxon>
        <taxon>Parnassius</taxon>
        <taxon>Driopa</taxon>
    </lineage>
</organism>
<reference evidence="2 3" key="1">
    <citation type="submission" date="2023-11" db="EMBL/GenBank/DDBJ databases">
        <authorList>
            <person name="Hedman E."/>
            <person name="Englund M."/>
            <person name="Stromberg M."/>
            <person name="Nyberg Akerstrom W."/>
            <person name="Nylinder S."/>
            <person name="Jareborg N."/>
            <person name="Kallberg Y."/>
            <person name="Kronander E."/>
        </authorList>
    </citation>
    <scope>NUCLEOTIDE SEQUENCE [LARGE SCALE GENOMIC DNA]</scope>
</reference>
<proteinExistence type="predicted"/>
<sequence>MSKFTIALALIALFALVSARPQNGPGSVDVVEQDPGAVNVVGGGEQVQVVDGGEQVNVVDGPSGPQPRR</sequence>
<name>A0AAV1KRP7_9NEOP</name>
<keyword evidence="1" id="KW-0732">Signal</keyword>
<comment type="caution">
    <text evidence="2">The sequence shown here is derived from an EMBL/GenBank/DDBJ whole genome shotgun (WGS) entry which is preliminary data.</text>
</comment>
<evidence type="ECO:0000256" key="1">
    <source>
        <dbReference type="SAM" id="SignalP"/>
    </source>
</evidence>
<feature type="signal peptide" evidence="1">
    <location>
        <begin position="1"/>
        <end position="19"/>
    </location>
</feature>
<feature type="chain" id="PRO_5043863988" description="Secreted protein" evidence="1">
    <location>
        <begin position="20"/>
        <end position="69"/>
    </location>
</feature>
<evidence type="ECO:0000313" key="3">
    <source>
        <dbReference type="Proteomes" id="UP001314205"/>
    </source>
</evidence>
<dbReference type="EMBL" id="CAVLGL010000068">
    <property type="protein sequence ID" value="CAK1584462.1"/>
    <property type="molecule type" value="Genomic_DNA"/>
</dbReference>
<keyword evidence="3" id="KW-1185">Reference proteome</keyword>
<dbReference type="Proteomes" id="UP001314205">
    <property type="component" value="Unassembled WGS sequence"/>
</dbReference>
<evidence type="ECO:0008006" key="4">
    <source>
        <dbReference type="Google" id="ProtNLM"/>
    </source>
</evidence>
<evidence type="ECO:0000313" key="2">
    <source>
        <dbReference type="EMBL" id="CAK1584462.1"/>
    </source>
</evidence>